<proteinExistence type="predicted"/>
<protein>
    <recommendedName>
        <fullName evidence="3">BAAT/Acyl-CoA thioester hydrolase C-terminal domain-containing protein</fullName>
    </recommendedName>
</protein>
<gene>
    <name evidence="4" type="ORF">FB00_20185</name>
</gene>
<dbReference type="RefSeq" id="WP_052877812.1">
    <property type="nucleotide sequence ID" value="NZ_JNBQ01000053.1"/>
</dbReference>
<dbReference type="Gene3D" id="3.40.50.1820">
    <property type="entry name" value="alpha/beta hydrolase"/>
    <property type="match status" value="1"/>
</dbReference>
<evidence type="ECO:0000256" key="1">
    <source>
        <dbReference type="SAM" id="MobiDB-lite"/>
    </source>
</evidence>
<dbReference type="SUPFAM" id="SSF53474">
    <property type="entry name" value="alpha/beta-Hydrolases"/>
    <property type="match status" value="1"/>
</dbReference>
<dbReference type="EMBL" id="JNBQ01000053">
    <property type="protein sequence ID" value="KLN32960.1"/>
    <property type="molecule type" value="Genomic_DNA"/>
</dbReference>
<evidence type="ECO:0000256" key="2">
    <source>
        <dbReference type="SAM" id="SignalP"/>
    </source>
</evidence>
<dbReference type="InterPro" id="IPR014940">
    <property type="entry name" value="BAAT_C"/>
</dbReference>
<dbReference type="AlphaFoldDB" id="A0A0H2KH23"/>
<feature type="region of interest" description="Disordered" evidence="1">
    <location>
        <begin position="38"/>
        <end position="71"/>
    </location>
</feature>
<keyword evidence="5" id="KW-1185">Reference proteome</keyword>
<dbReference type="PANTHER" id="PTHR10824:SF4">
    <property type="entry name" value="ACYL-COENZYME A THIOESTERASE 1-LIKE"/>
    <property type="match status" value="1"/>
</dbReference>
<evidence type="ECO:0000259" key="3">
    <source>
        <dbReference type="Pfam" id="PF08840"/>
    </source>
</evidence>
<evidence type="ECO:0000313" key="4">
    <source>
        <dbReference type="EMBL" id="KLN32960.1"/>
    </source>
</evidence>
<comment type="caution">
    <text evidence="4">The sequence shown here is derived from an EMBL/GenBank/DDBJ whole genome shotgun (WGS) entry which is preliminary data.</text>
</comment>
<dbReference type="PANTHER" id="PTHR10824">
    <property type="entry name" value="ACYL-COENZYME A THIOESTERASE-RELATED"/>
    <property type="match status" value="1"/>
</dbReference>
<dbReference type="Pfam" id="PF08840">
    <property type="entry name" value="BAAT_C"/>
    <property type="match status" value="1"/>
</dbReference>
<dbReference type="GO" id="GO:0006631">
    <property type="term" value="P:fatty acid metabolic process"/>
    <property type="evidence" value="ECO:0007669"/>
    <property type="project" value="TreeGrafter"/>
</dbReference>
<feature type="compositionally biased region" description="Low complexity" evidence="1">
    <location>
        <begin position="38"/>
        <end position="60"/>
    </location>
</feature>
<feature type="chain" id="PRO_5005200164" description="BAAT/Acyl-CoA thioester hydrolase C-terminal domain-containing protein" evidence="2">
    <location>
        <begin position="40"/>
        <end position="324"/>
    </location>
</feature>
<name>A0A0H2KH23_9MICO</name>
<sequence length="324" mass="33380">MALRRRARPAAVPTDRRGTLAVLAAAVVALTLAACTAGAAPDDPTTAPTSGTPTDGPTPTSEVTTRETAAEGFPGVYAVPDGLSADDPRPAVLAFGGSEGGSETGRMVAEAIAGLGYPALGIGYFKGVDQPSSLEEVPAETFLDALAWLREQPGVDGDAVVAFGVSRGGEMALWLAANRPELVHGAIAPVGADAVMCGYPDFSRSAWTLGGEPLPCSSDVHAQTPASPEARIPVEVIDGPVVLACGTEDELWDSCAFLRRAESSLADRDAGTTVAIHGDGAGHFVATPPWLDQPWGDPETETEDLDVRRRLWAAVDEALASLDS</sequence>
<dbReference type="PROSITE" id="PS51257">
    <property type="entry name" value="PROKAR_LIPOPROTEIN"/>
    <property type="match status" value="1"/>
</dbReference>
<evidence type="ECO:0000313" key="5">
    <source>
        <dbReference type="Proteomes" id="UP000035265"/>
    </source>
</evidence>
<dbReference type="InterPro" id="IPR029058">
    <property type="entry name" value="AB_hydrolase_fold"/>
</dbReference>
<keyword evidence="2" id="KW-0732">Signal</keyword>
<dbReference type="GO" id="GO:0047617">
    <property type="term" value="F:fatty acyl-CoA hydrolase activity"/>
    <property type="evidence" value="ECO:0007669"/>
    <property type="project" value="TreeGrafter"/>
</dbReference>
<feature type="signal peptide" evidence="2">
    <location>
        <begin position="1"/>
        <end position="39"/>
    </location>
</feature>
<dbReference type="GO" id="GO:0006637">
    <property type="term" value="P:acyl-CoA metabolic process"/>
    <property type="evidence" value="ECO:0007669"/>
    <property type="project" value="TreeGrafter"/>
</dbReference>
<dbReference type="Proteomes" id="UP000035265">
    <property type="component" value="Unassembled WGS sequence"/>
</dbReference>
<reference evidence="4 5" key="1">
    <citation type="submission" date="2014-05" db="EMBL/GenBank/DDBJ databases">
        <title>Cellulosimicrobium funkei U11 genome.</title>
        <authorList>
            <person name="Hu C."/>
            <person name="Gong Y."/>
            <person name="Wan W."/>
            <person name="Jiang M."/>
        </authorList>
    </citation>
    <scope>NUCLEOTIDE SEQUENCE [LARGE SCALE GENOMIC DNA]</scope>
    <source>
        <strain evidence="4 5">U11</strain>
    </source>
</reference>
<accession>A0A0H2KH23</accession>
<dbReference type="STRING" id="264251.FB00_20185"/>
<organism evidence="4 5">
    <name type="scientific">Cellulosimicrobium funkei</name>
    <dbReference type="NCBI Taxonomy" id="264251"/>
    <lineage>
        <taxon>Bacteria</taxon>
        <taxon>Bacillati</taxon>
        <taxon>Actinomycetota</taxon>
        <taxon>Actinomycetes</taxon>
        <taxon>Micrococcales</taxon>
        <taxon>Promicromonosporaceae</taxon>
        <taxon>Cellulosimicrobium</taxon>
    </lineage>
</organism>
<feature type="domain" description="BAAT/Acyl-CoA thioester hydrolase C-terminal" evidence="3">
    <location>
        <begin position="140"/>
        <end position="288"/>
    </location>
</feature>